<name>A0A0B3Y5T5_9ALTE</name>
<dbReference type="OrthoDB" id="6366706at2"/>
<organism evidence="1 2">
    <name type="scientific">Alteromonas marina</name>
    <dbReference type="NCBI Taxonomy" id="203795"/>
    <lineage>
        <taxon>Bacteria</taxon>
        <taxon>Pseudomonadati</taxon>
        <taxon>Pseudomonadota</taxon>
        <taxon>Gammaproteobacteria</taxon>
        <taxon>Alteromonadales</taxon>
        <taxon>Alteromonadaceae</taxon>
        <taxon>Alteromonas/Salinimonas group</taxon>
        <taxon>Alteromonas</taxon>
    </lineage>
</organism>
<reference evidence="1 2" key="1">
    <citation type="submission" date="2014-12" db="EMBL/GenBank/DDBJ databases">
        <title>Genome sequencing of Alteromonas marina AD001.</title>
        <authorList>
            <person name="Adrian T.G.S."/>
            <person name="Chan K.G."/>
        </authorList>
    </citation>
    <scope>NUCLEOTIDE SEQUENCE [LARGE SCALE GENOMIC DNA]</scope>
    <source>
        <strain evidence="1 2">AD001</strain>
    </source>
</reference>
<gene>
    <name evidence="1" type="ORF">RJ41_13085</name>
</gene>
<sequence>MPSRYAQFKEKLPISRLSDDVLLAFRVLFDDPLDIVDLAQDIADLALYPERLQESYRKEWEAYVLKALAFEIRQHDNLSPAEFIELMMSKVEAIQQNNDTYHNLLRQVHHAKSILQSENTVIFPTPLRQQLTAFLLPITTITPPKK</sequence>
<keyword evidence="2" id="KW-1185">Reference proteome</keyword>
<dbReference type="EMBL" id="JWLW01000023">
    <property type="protein sequence ID" value="KHT50873.1"/>
    <property type="molecule type" value="Genomic_DNA"/>
</dbReference>
<dbReference type="AlphaFoldDB" id="A0A0B3Y5T5"/>
<proteinExistence type="predicted"/>
<comment type="caution">
    <text evidence="1">The sequence shown here is derived from an EMBL/GenBank/DDBJ whole genome shotgun (WGS) entry which is preliminary data.</text>
</comment>
<evidence type="ECO:0000313" key="2">
    <source>
        <dbReference type="Proteomes" id="UP000031197"/>
    </source>
</evidence>
<evidence type="ECO:0000313" key="1">
    <source>
        <dbReference type="EMBL" id="KHT50873.1"/>
    </source>
</evidence>
<dbReference type="Proteomes" id="UP000031197">
    <property type="component" value="Unassembled WGS sequence"/>
</dbReference>
<protein>
    <submittedName>
        <fullName evidence="1">Uncharacterized protein</fullName>
    </submittedName>
</protein>
<accession>A0A0B3Y5T5</accession>